<dbReference type="PANTHER" id="PTHR23037">
    <property type="entry name" value="CYTOKINE RECEPTOR"/>
    <property type="match status" value="1"/>
</dbReference>
<keyword evidence="12" id="KW-1185">Reference proteome</keyword>
<sequence length="508" mass="56416">MALHPGLFLLLWNLHVDFALAVRSSCNVSCSTDYRVSLNCSCSSPTYSGLLSVTCSGEDLVVTGSCEVKAPQSWCVMYPEKLDEVASIGTTCNATAGQQGGRVDDAAPPDWALSDVVKPSPPVGVRVTNANGFSNVTWNHGNREDCLRYRVRVRDDRDLSKHPPLSLSVTEKNILLDHETLSPRVGYTVDVQAQMCPGNLYIGPWSEWSSAAHWRTRGAHEGRRASDLLAPEAVTSSTSVSWWQQKLQRMFYIPKAEEFFKPLHLSHGCSFKEWGKPVFSEYDYLRISPRAQMMSEEQHAVLQWSNEKQRYGEDSEIKPGGPFLHAPSFFQDGGSSQGTGHSTGHVSIHTVTLSGEEEFEERSLNSLRSFQDGERFGSSEEDHGEQAGSDLEAPRRQSGILPRHVNQMLDDSMENINFEPRGPPNEPERLSLNSNEQSEDCYPRVDLDTIDSGFGECGSPGASDSNAAEHMHSDLFPEHRSLNSNYVKQWMTCQDGFGSSETELQETT</sequence>
<dbReference type="PROSITE" id="PS50853">
    <property type="entry name" value="FN3"/>
    <property type="match status" value="1"/>
</dbReference>
<keyword evidence="2" id="KW-0812">Transmembrane</keyword>
<proteinExistence type="predicted"/>
<comment type="subcellular location">
    <subcellularLocation>
        <location evidence="1">Membrane</location>
        <topology evidence="1">Single-pass type I membrane protein</topology>
    </subcellularLocation>
</comment>
<evidence type="ECO:0000256" key="4">
    <source>
        <dbReference type="ARBA" id="ARBA00022989"/>
    </source>
</evidence>
<evidence type="ECO:0000256" key="8">
    <source>
        <dbReference type="SAM" id="MobiDB-lite"/>
    </source>
</evidence>
<dbReference type="InterPro" id="IPR003961">
    <property type="entry name" value="FN3_dom"/>
</dbReference>
<dbReference type="Ensembl" id="ENSCLMT00005043000.1">
    <property type="protein sequence ID" value="ENSCLMP00005041483.1"/>
    <property type="gene ID" value="ENSCLMG00005019434.1"/>
</dbReference>
<organism evidence="11 12">
    <name type="scientific">Cyclopterus lumpus</name>
    <name type="common">Lumpsucker</name>
    <dbReference type="NCBI Taxonomy" id="8103"/>
    <lineage>
        <taxon>Eukaryota</taxon>
        <taxon>Metazoa</taxon>
        <taxon>Chordata</taxon>
        <taxon>Craniata</taxon>
        <taxon>Vertebrata</taxon>
        <taxon>Euteleostomi</taxon>
        <taxon>Actinopterygii</taxon>
        <taxon>Neopterygii</taxon>
        <taxon>Teleostei</taxon>
        <taxon>Neoteleostei</taxon>
        <taxon>Acanthomorphata</taxon>
        <taxon>Eupercaria</taxon>
        <taxon>Perciformes</taxon>
        <taxon>Cottioidei</taxon>
        <taxon>Cottales</taxon>
        <taxon>Cyclopteridae</taxon>
        <taxon>Cyclopterus</taxon>
    </lineage>
</organism>
<feature type="signal peptide" evidence="9">
    <location>
        <begin position="1"/>
        <end position="21"/>
    </location>
</feature>
<accession>A0A8C3G829</accession>
<keyword evidence="6" id="KW-0675">Receptor</keyword>
<dbReference type="AlphaFoldDB" id="A0A8C3G829"/>
<dbReference type="GeneTree" id="ENSGT00940000170682"/>
<feature type="domain" description="Fibronectin type-III" evidence="10">
    <location>
        <begin position="118"/>
        <end position="219"/>
    </location>
</feature>
<evidence type="ECO:0000256" key="2">
    <source>
        <dbReference type="ARBA" id="ARBA00022692"/>
    </source>
</evidence>
<dbReference type="InterPro" id="IPR036116">
    <property type="entry name" value="FN3_sf"/>
</dbReference>
<name>A0A8C3G829_CYCLU</name>
<feature type="compositionally biased region" description="Basic and acidic residues" evidence="8">
    <location>
        <begin position="371"/>
        <end position="385"/>
    </location>
</feature>
<feature type="compositionally biased region" description="Low complexity" evidence="8">
    <location>
        <begin position="338"/>
        <end position="347"/>
    </location>
</feature>
<dbReference type="Gene3D" id="2.60.40.10">
    <property type="entry name" value="Immunoglobulins"/>
    <property type="match status" value="1"/>
</dbReference>
<feature type="region of interest" description="Disordered" evidence="8">
    <location>
        <begin position="418"/>
        <end position="439"/>
    </location>
</feature>
<keyword evidence="7" id="KW-0325">Glycoprotein</keyword>
<dbReference type="GO" id="GO:0004896">
    <property type="term" value="F:cytokine receptor activity"/>
    <property type="evidence" value="ECO:0007669"/>
    <property type="project" value="TreeGrafter"/>
</dbReference>
<reference evidence="11" key="2">
    <citation type="submission" date="2025-09" db="UniProtKB">
        <authorList>
            <consortium name="Ensembl"/>
        </authorList>
    </citation>
    <scope>IDENTIFICATION</scope>
</reference>
<keyword evidence="4" id="KW-1133">Transmembrane helix</keyword>
<protein>
    <recommendedName>
        <fullName evidence="10">Fibronectin type-III domain-containing protein</fullName>
    </recommendedName>
</protein>
<evidence type="ECO:0000256" key="3">
    <source>
        <dbReference type="ARBA" id="ARBA00022729"/>
    </source>
</evidence>
<keyword evidence="3 9" id="KW-0732">Signal</keyword>
<keyword evidence="5" id="KW-0472">Membrane</keyword>
<dbReference type="SUPFAM" id="SSF49265">
    <property type="entry name" value="Fibronectin type III"/>
    <property type="match status" value="1"/>
</dbReference>
<evidence type="ECO:0000313" key="12">
    <source>
        <dbReference type="Proteomes" id="UP000694565"/>
    </source>
</evidence>
<reference evidence="11" key="1">
    <citation type="submission" date="2025-08" db="UniProtKB">
        <authorList>
            <consortium name="Ensembl"/>
        </authorList>
    </citation>
    <scope>IDENTIFICATION</scope>
</reference>
<feature type="chain" id="PRO_5034050648" description="Fibronectin type-III domain-containing protein" evidence="9">
    <location>
        <begin position="22"/>
        <end position="508"/>
    </location>
</feature>
<evidence type="ECO:0000259" key="10">
    <source>
        <dbReference type="PROSITE" id="PS50853"/>
    </source>
</evidence>
<evidence type="ECO:0000256" key="1">
    <source>
        <dbReference type="ARBA" id="ARBA00004479"/>
    </source>
</evidence>
<feature type="region of interest" description="Disordered" evidence="8">
    <location>
        <begin position="311"/>
        <end position="401"/>
    </location>
</feature>
<dbReference type="GO" id="GO:0009897">
    <property type="term" value="C:external side of plasma membrane"/>
    <property type="evidence" value="ECO:0007669"/>
    <property type="project" value="TreeGrafter"/>
</dbReference>
<dbReference type="Proteomes" id="UP000694565">
    <property type="component" value="Unplaced"/>
</dbReference>
<dbReference type="InterPro" id="IPR013783">
    <property type="entry name" value="Ig-like_fold"/>
</dbReference>
<evidence type="ECO:0000256" key="9">
    <source>
        <dbReference type="SAM" id="SignalP"/>
    </source>
</evidence>
<evidence type="ECO:0000256" key="5">
    <source>
        <dbReference type="ARBA" id="ARBA00023136"/>
    </source>
</evidence>
<dbReference type="PANTHER" id="PTHR23037:SF7">
    <property type="entry name" value="INTERLEUKIN-21 RECEPTOR"/>
    <property type="match status" value="1"/>
</dbReference>
<evidence type="ECO:0000256" key="6">
    <source>
        <dbReference type="ARBA" id="ARBA00023170"/>
    </source>
</evidence>
<evidence type="ECO:0000313" key="11">
    <source>
        <dbReference type="Ensembl" id="ENSCLMP00005041483.1"/>
    </source>
</evidence>
<evidence type="ECO:0000256" key="7">
    <source>
        <dbReference type="ARBA" id="ARBA00023180"/>
    </source>
</evidence>